<evidence type="ECO:0000313" key="1">
    <source>
        <dbReference type="EMBL" id="GFD22193.1"/>
    </source>
</evidence>
<sequence length="55" mass="5826">MGVTRETWVISPTDLPILKDCKKNTTANTSGQVDKKPGASGRVFAITVGHAVNTL</sequence>
<comment type="caution">
    <text evidence="1">The sequence shown here is derived from an EMBL/GenBank/DDBJ whole genome shotgun (WGS) entry which is preliminary data.</text>
</comment>
<dbReference type="EMBL" id="BKCJ011335259">
    <property type="protein sequence ID" value="GFD22193.1"/>
    <property type="molecule type" value="Genomic_DNA"/>
</dbReference>
<feature type="non-terminal residue" evidence="1">
    <location>
        <position position="55"/>
    </location>
</feature>
<dbReference type="AlphaFoldDB" id="A0A699UJB6"/>
<accession>A0A699UJB6</accession>
<proteinExistence type="predicted"/>
<organism evidence="1">
    <name type="scientific">Tanacetum cinerariifolium</name>
    <name type="common">Dalmatian daisy</name>
    <name type="synonym">Chrysanthemum cinerariifolium</name>
    <dbReference type="NCBI Taxonomy" id="118510"/>
    <lineage>
        <taxon>Eukaryota</taxon>
        <taxon>Viridiplantae</taxon>
        <taxon>Streptophyta</taxon>
        <taxon>Embryophyta</taxon>
        <taxon>Tracheophyta</taxon>
        <taxon>Spermatophyta</taxon>
        <taxon>Magnoliopsida</taxon>
        <taxon>eudicotyledons</taxon>
        <taxon>Gunneridae</taxon>
        <taxon>Pentapetalae</taxon>
        <taxon>asterids</taxon>
        <taxon>campanulids</taxon>
        <taxon>Asterales</taxon>
        <taxon>Asteraceae</taxon>
        <taxon>Asteroideae</taxon>
        <taxon>Anthemideae</taxon>
        <taxon>Anthemidinae</taxon>
        <taxon>Tanacetum</taxon>
    </lineage>
</organism>
<protein>
    <submittedName>
        <fullName evidence="1">Uncharacterized protein</fullName>
    </submittedName>
</protein>
<name>A0A699UJB6_TANCI</name>
<gene>
    <name evidence="1" type="ORF">Tci_894162</name>
</gene>
<reference evidence="1" key="1">
    <citation type="journal article" date="2019" name="Sci. Rep.">
        <title>Draft genome of Tanacetum cinerariifolium, the natural source of mosquito coil.</title>
        <authorList>
            <person name="Yamashiro T."/>
            <person name="Shiraishi A."/>
            <person name="Satake H."/>
            <person name="Nakayama K."/>
        </authorList>
    </citation>
    <scope>NUCLEOTIDE SEQUENCE</scope>
</reference>